<evidence type="ECO:0000256" key="2">
    <source>
        <dbReference type="SAM" id="MobiDB-lite"/>
    </source>
</evidence>
<sequence length="518" mass="58807">MNSHCTLGFNATTQEGIHLNGIHFTTKENCYVVAVDELPGGTAEDYQIHICDSISNLANVYCHFFEADYEIILQKMIGNTSNTLTDRCAANHVAIRLVCVSWNKALNELNCNLHPLETIASKTKSALKEIEKSMGITGKIKGKECIGANIVVQMNKMRYMDGKGDPRGFKTFLNDKNLPLGLIPRYRGTSCGSLRASILEEFNSTAGQVEMQVLGLLGKLLTGPWMTKFYTGAYDQTDYIKGIEIIKETVQKLKDQLHSPAEFLTRTTDLFGNQLNASDKILEKLQQPPKDTVMFTQMMESCLRAVILVLERQYQQYFADTWTVTEKLKQETTSARTHNMDAEELMGMFSALKKKAPNATICYLSCKMRARKNNTVDYLDSLDKEKQELVIRKAVRMGVIQRRKRRKKQGELQEELHKRQATKERKRSKQERKVLEKKIEELGADKIKEAFPELSEVKMSLIKELLGRRGVGAFVCHAWDLGGNRVIFNGKTETFHAKKKKYTVGYWAMSGEGEVPWV</sequence>
<dbReference type="AlphaFoldDB" id="A0A498LSK0"/>
<accession>A0A498LSK0</accession>
<protein>
    <submittedName>
        <fullName evidence="3">Uncharacterized protein</fullName>
    </submittedName>
</protein>
<keyword evidence="1" id="KW-0378">Hydrolase</keyword>
<dbReference type="GO" id="GO:0000175">
    <property type="term" value="F:3'-5'-RNA exonuclease activity"/>
    <property type="evidence" value="ECO:0007669"/>
    <property type="project" value="InterPro"/>
</dbReference>
<keyword evidence="4" id="KW-1185">Reference proteome</keyword>
<evidence type="ECO:0000313" key="3">
    <source>
        <dbReference type="EMBL" id="RXN11101.1"/>
    </source>
</evidence>
<comment type="caution">
    <text evidence="3">The sequence shown here is derived from an EMBL/GenBank/DDBJ whole genome shotgun (WGS) entry which is preliminary data.</text>
</comment>
<dbReference type="Proteomes" id="UP000290572">
    <property type="component" value="Unassembled WGS sequence"/>
</dbReference>
<feature type="region of interest" description="Disordered" evidence="2">
    <location>
        <begin position="401"/>
        <end position="430"/>
    </location>
</feature>
<evidence type="ECO:0000256" key="1">
    <source>
        <dbReference type="ARBA" id="ARBA00022722"/>
    </source>
</evidence>
<organism evidence="3 4">
    <name type="scientific">Labeo rohita</name>
    <name type="common">Indian major carp</name>
    <name type="synonym">Cyprinus rohita</name>
    <dbReference type="NCBI Taxonomy" id="84645"/>
    <lineage>
        <taxon>Eukaryota</taxon>
        <taxon>Metazoa</taxon>
        <taxon>Chordata</taxon>
        <taxon>Craniata</taxon>
        <taxon>Vertebrata</taxon>
        <taxon>Euteleostomi</taxon>
        <taxon>Actinopterygii</taxon>
        <taxon>Neopterygii</taxon>
        <taxon>Teleostei</taxon>
        <taxon>Ostariophysi</taxon>
        <taxon>Cypriniformes</taxon>
        <taxon>Cyprinidae</taxon>
        <taxon>Labeoninae</taxon>
        <taxon>Labeonini</taxon>
        <taxon>Labeo</taxon>
    </lineage>
</organism>
<feature type="compositionally biased region" description="Basic and acidic residues" evidence="2">
    <location>
        <begin position="409"/>
        <end position="423"/>
    </location>
</feature>
<proteinExistence type="predicted"/>
<gene>
    <name evidence="3" type="ORF">ROHU_037321</name>
</gene>
<dbReference type="InterPro" id="IPR022894">
    <property type="entry name" value="Oligoribonuclease"/>
</dbReference>
<dbReference type="PANTHER" id="PTHR11046:SF25">
    <property type="match status" value="1"/>
</dbReference>
<name>A0A498LSK0_LABRO</name>
<dbReference type="STRING" id="84645.A0A498LSK0"/>
<evidence type="ECO:0000313" key="4">
    <source>
        <dbReference type="Proteomes" id="UP000290572"/>
    </source>
</evidence>
<reference evidence="3 4" key="1">
    <citation type="submission" date="2018-03" db="EMBL/GenBank/DDBJ databases">
        <title>Draft genome sequence of Rohu Carp (Labeo rohita).</title>
        <authorList>
            <person name="Das P."/>
            <person name="Kushwaha B."/>
            <person name="Joshi C.G."/>
            <person name="Kumar D."/>
            <person name="Nagpure N.S."/>
            <person name="Sahoo L."/>
            <person name="Das S.P."/>
            <person name="Bit A."/>
            <person name="Patnaik S."/>
            <person name="Meher P.K."/>
            <person name="Jayasankar P."/>
            <person name="Koringa P.G."/>
            <person name="Patel N.V."/>
            <person name="Hinsu A.T."/>
            <person name="Kumar R."/>
            <person name="Pandey M."/>
            <person name="Agarwal S."/>
            <person name="Srivastava S."/>
            <person name="Singh M."/>
            <person name="Iquebal M.A."/>
            <person name="Jaiswal S."/>
            <person name="Angadi U.B."/>
            <person name="Kumar N."/>
            <person name="Raza M."/>
            <person name="Shah T.M."/>
            <person name="Rai A."/>
            <person name="Jena J.K."/>
        </authorList>
    </citation>
    <scope>NUCLEOTIDE SEQUENCE [LARGE SCALE GENOMIC DNA]</scope>
    <source>
        <strain evidence="3">DASCIFA01</strain>
        <tissue evidence="3">Testis</tissue>
    </source>
</reference>
<dbReference type="EMBL" id="QBIY01013154">
    <property type="protein sequence ID" value="RXN11101.1"/>
    <property type="molecule type" value="Genomic_DNA"/>
</dbReference>
<keyword evidence="1" id="KW-0540">Nuclease</keyword>
<dbReference type="PANTHER" id="PTHR11046">
    <property type="entry name" value="OLIGORIBONUCLEASE, MITOCHONDRIAL"/>
    <property type="match status" value="1"/>
</dbReference>